<dbReference type="EMBL" id="KK100898">
    <property type="protein sequence ID" value="KIZ03185.1"/>
    <property type="molecule type" value="Genomic_DNA"/>
</dbReference>
<feature type="non-terminal residue" evidence="1">
    <location>
        <position position="81"/>
    </location>
</feature>
<name>A0A0D2MJP0_9CHLO</name>
<sequence length="81" mass="8231">MRTQSGALRGALIGFTLRGGLHLAGHVLGALGGSSSGKRQKRAVSGGAAIKDTLRYTAFLGALAATYIGVEEGISRAFGKE</sequence>
<dbReference type="Proteomes" id="UP000054498">
    <property type="component" value="Unassembled WGS sequence"/>
</dbReference>
<accession>A0A0D2MJP0</accession>
<evidence type="ECO:0000313" key="2">
    <source>
        <dbReference type="Proteomes" id="UP000054498"/>
    </source>
</evidence>
<dbReference type="RefSeq" id="XP_013902204.1">
    <property type="nucleotide sequence ID" value="XM_014046750.1"/>
</dbReference>
<evidence type="ECO:0000313" key="1">
    <source>
        <dbReference type="EMBL" id="KIZ03185.1"/>
    </source>
</evidence>
<dbReference type="GeneID" id="25737655"/>
<protein>
    <submittedName>
        <fullName evidence="1">Uncharacterized protein</fullName>
    </submittedName>
</protein>
<dbReference type="AlphaFoldDB" id="A0A0D2MJP0"/>
<gene>
    <name evidence="1" type="ORF">MNEG_4778</name>
</gene>
<dbReference type="KEGG" id="mng:MNEG_4778"/>
<organism evidence="1 2">
    <name type="scientific">Monoraphidium neglectum</name>
    <dbReference type="NCBI Taxonomy" id="145388"/>
    <lineage>
        <taxon>Eukaryota</taxon>
        <taxon>Viridiplantae</taxon>
        <taxon>Chlorophyta</taxon>
        <taxon>core chlorophytes</taxon>
        <taxon>Chlorophyceae</taxon>
        <taxon>CS clade</taxon>
        <taxon>Sphaeropleales</taxon>
        <taxon>Selenastraceae</taxon>
        <taxon>Monoraphidium</taxon>
    </lineage>
</organism>
<keyword evidence="2" id="KW-1185">Reference proteome</keyword>
<proteinExistence type="predicted"/>
<reference evidence="1 2" key="1">
    <citation type="journal article" date="2013" name="BMC Genomics">
        <title>Reconstruction of the lipid metabolism for the microalga Monoraphidium neglectum from its genome sequence reveals characteristics suitable for biofuel production.</title>
        <authorList>
            <person name="Bogen C."/>
            <person name="Al-Dilaimi A."/>
            <person name="Albersmeier A."/>
            <person name="Wichmann J."/>
            <person name="Grundmann M."/>
            <person name="Rupp O."/>
            <person name="Lauersen K.J."/>
            <person name="Blifernez-Klassen O."/>
            <person name="Kalinowski J."/>
            <person name="Goesmann A."/>
            <person name="Mussgnug J.H."/>
            <person name="Kruse O."/>
        </authorList>
    </citation>
    <scope>NUCLEOTIDE SEQUENCE [LARGE SCALE GENOMIC DNA]</scope>
    <source>
        <strain evidence="1 2">SAG 48.87</strain>
    </source>
</reference>